<dbReference type="GeneID" id="1470337"/>
<dbReference type="InterPro" id="IPR028098">
    <property type="entry name" value="Glyco_trans_4-like_N"/>
</dbReference>
<evidence type="ECO:0000313" key="2">
    <source>
        <dbReference type="EMBL" id="REE28950.1"/>
    </source>
</evidence>
<sequence length="395" mass="45369">MRILVVQESDWIERNPHQQHHLFDRLSARGHEVRVIDYPIDWRKEEGGSILNPRRVYLGVQKVREDAGVDVIRPAHLRVPVLDYLSIPFTHGREIRRQIREFRPDLVVGFGLINSFIASIEAGRQGIPFVYYLIDVLYTLIPERAFQGLGKLLMRKTIERSDLVLTINRKLDQLAAELGARRTEVIDAGIDLAEFDPDLDGSRIRERYGVGDDDILLFFMGFLYNFSGLRELAAAMAERRGEYPNIKLMVVGDGDAYEDLKGIRDDNNLDSLILTGRQPYSEIPEFVAASDICILPAHIDEEIMQDIVPIKLYEYLAMAKPVIATRLPGIYMEFGEGNGIHYIERPEETLDVAVELAGRLREEGQKGRRFVESNDWESITERFEETLRELVEKDE</sequence>
<keyword evidence="3" id="KW-1185">Reference proteome</keyword>
<proteinExistence type="predicted"/>
<comment type="caution">
    <text evidence="2">The sequence shown here is derived from an EMBL/GenBank/DDBJ whole genome shotgun (WGS) entry which is preliminary data.</text>
</comment>
<keyword evidence="2" id="KW-0808">Transferase</keyword>
<dbReference type="Gene3D" id="3.40.50.2000">
    <property type="entry name" value="Glycogen Phosphorylase B"/>
    <property type="match status" value="2"/>
</dbReference>
<organism evidence="2 3">
    <name type="scientific">Methanothermobacter defluvii</name>
    <dbReference type="NCBI Taxonomy" id="49339"/>
    <lineage>
        <taxon>Archaea</taxon>
        <taxon>Methanobacteriati</taxon>
        <taxon>Methanobacteriota</taxon>
        <taxon>Methanomada group</taxon>
        <taxon>Methanobacteria</taxon>
        <taxon>Methanobacteriales</taxon>
        <taxon>Methanobacteriaceae</taxon>
        <taxon>Methanothermobacter</taxon>
    </lineage>
</organism>
<protein>
    <submittedName>
        <fullName evidence="2">Glycosyltransferase involved in cell wall biosynthesis</fullName>
    </submittedName>
</protein>
<evidence type="ECO:0000259" key="1">
    <source>
        <dbReference type="Pfam" id="PF13439"/>
    </source>
</evidence>
<gene>
    <name evidence="2" type="ORF">C7452_0978</name>
</gene>
<dbReference type="EMBL" id="QREL01000001">
    <property type="protein sequence ID" value="REE28950.1"/>
    <property type="molecule type" value="Genomic_DNA"/>
</dbReference>
<dbReference type="RefSeq" id="WP_010876015.1">
    <property type="nucleotide sequence ID" value="NZ_QREL01000001.1"/>
</dbReference>
<feature type="domain" description="Glycosyltransferase subfamily 4-like N-terminal" evidence="1">
    <location>
        <begin position="20"/>
        <end position="193"/>
    </location>
</feature>
<dbReference type="PANTHER" id="PTHR45947">
    <property type="entry name" value="SULFOQUINOVOSYL TRANSFERASE SQD2"/>
    <property type="match status" value="1"/>
</dbReference>
<dbReference type="Pfam" id="PF13692">
    <property type="entry name" value="Glyco_trans_1_4"/>
    <property type="match status" value="1"/>
</dbReference>
<dbReference type="SUPFAM" id="SSF53756">
    <property type="entry name" value="UDP-Glycosyltransferase/glycogen phosphorylase"/>
    <property type="match status" value="1"/>
</dbReference>
<dbReference type="InterPro" id="IPR050194">
    <property type="entry name" value="Glycosyltransferase_grp1"/>
</dbReference>
<dbReference type="PANTHER" id="PTHR45947:SF3">
    <property type="entry name" value="SULFOQUINOVOSYL TRANSFERASE SQD2"/>
    <property type="match status" value="1"/>
</dbReference>
<reference evidence="2 3" key="1">
    <citation type="submission" date="2018-07" db="EMBL/GenBank/DDBJ databases">
        <title>Genomic Encyclopedia of Type Strains, Phase IV (KMG-IV): sequencing the most valuable type-strain genomes for metagenomic binning, comparative biology and taxonomic classification.</title>
        <authorList>
            <person name="Goeker M."/>
        </authorList>
    </citation>
    <scope>NUCLEOTIDE SEQUENCE [LARGE SCALE GENOMIC DNA]</scope>
    <source>
        <strain evidence="2 3">DSM 7466</strain>
    </source>
</reference>
<dbReference type="GO" id="GO:0016757">
    <property type="term" value="F:glycosyltransferase activity"/>
    <property type="evidence" value="ECO:0007669"/>
    <property type="project" value="TreeGrafter"/>
</dbReference>
<name>A0A371NG76_9EURY</name>
<dbReference type="AlphaFoldDB" id="A0A371NG76"/>
<accession>A0A371NG76</accession>
<dbReference type="Proteomes" id="UP000256864">
    <property type="component" value="Unassembled WGS sequence"/>
</dbReference>
<evidence type="ECO:0000313" key="3">
    <source>
        <dbReference type="Proteomes" id="UP000256864"/>
    </source>
</evidence>
<dbReference type="Pfam" id="PF13439">
    <property type="entry name" value="Glyco_transf_4"/>
    <property type="match status" value="1"/>
</dbReference>